<comment type="catalytic activity">
    <reaction evidence="12">
        <text>a 2'-deoxyribonucleoside 5'-diphosphate + ATP = a 2'-deoxyribonucleoside 5'-triphosphate + ADP</text>
        <dbReference type="Rhea" id="RHEA:44640"/>
        <dbReference type="ChEBI" id="CHEBI:30616"/>
        <dbReference type="ChEBI" id="CHEBI:61560"/>
        <dbReference type="ChEBI" id="CHEBI:73316"/>
        <dbReference type="ChEBI" id="CHEBI:456216"/>
        <dbReference type="EC" id="2.7.4.6"/>
    </reaction>
</comment>
<keyword evidence="6 12" id="KW-0479">Metal-binding</keyword>
<keyword evidence="17" id="KW-1185">Reference proteome</keyword>
<evidence type="ECO:0000313" key="17">
    <source>
        <dbReference type="Proteomes" id="UP000462931"/>
    </source>
</evidence>
<dbReference type="GO" id="GO:0005524">
    <property type="term" value="F:ATP binding"/>
    <property type="evidence" value="ECO:0007669"/>
    <property type="project" value="UniProtKB-UniRule"/>
</dbReference>
<proteinExistence type="inferred from homology"/>
<accession>A0A7K0FRZ8</accession>
<dbReference type="GO" id="GO:0004550">
    <property type="term" value="F:nucleoside diphosphate kinase activity"/>
    <property type="evidence" value="ECO:0007669"/>
    <property type="project" value="UniProtKB-UniRule"/>
</dbReference>
<protein>
    <recommendedName>
        <fullName evidence="3 12">Nucleoside diphosphate kinase</fullName>
        <shortName evidence="12">NDK</shortName>
        <shortName evidence="12">NDP kinase</shortName>
        <ecNumber evidence="2 12">2.7.4.6</ecNumber>
    </recommendedName>
    <alternativeName>
        <fullName evidence="12">Nucleoside-2-P kinase</fullName>
    </alternativeName>
</protein>
<dbReference type="GO" id="GO:0006241">
    <property type="term" value="P:CTP biosynthetic process"/>
    <property type="evidence" value="ECO:0007669"/>
    <property type="project" value="UniProtKB-UniRule"/>
</dbReference>
<dbReference type="InterPro" id="IPR034907">
    <property type="entry name" value="NDK-like_dom"/>
</dbReference>
<dbReference type="InterPro" id="IPR036850">
    <property type="entry name" value="NDK-like_dom_sf"/>
</dbReference>
<dbReference type="GO" id="GO:0046872">
    <property type="term" value="F:metal ion binding"/>
    <property type="evidence" value="ECO:0007669"/>
    <property type="project" value="UniProtKB-KW"/>
</dbReference>
<comment type="caution">
    <text evidence="16">The sequence shown here is derived from an EMBL/GenBank/DDBJ whole genome shotgun (WGS) entry which is preliminary data.</text>
</comment>
<gene>
    <name evidence="12" type="primary">ndk</name>
    <name evidence="16" type="ORF">GJJ64_11700</name>
</gene>
<keyword evidence="4 12" id="KW-0597">Phosphoprotein</keyword>
<evidence type="ECO:0000256" key="4">
    <source>
        <dbReference type="ARBA" id="ARBA00022553"/>
    </source>
</evidence>
<name>A0A7K0FRZ8_9SPHI</name>
<keyword evidence="10 12" id="KW-0460">Magnesium</keyword>
<comment type="similarity">
    <text evidence="1 12 13 14">Belongs to the NDK family.</text>
</comment>
<dbReference type="EC" id="2.7.4.6" evidence="2 12"/>
<organism evidence="16 17">
    <name type="scientific">Pedobacter puniceum</name>
    <dbReference type="NCBI Taxonomy" id="2666136"/>
    <lineage>
        <taxon>Bacteria</taxon>
        <taxon>Pseudomonadati</taxon>
        <taxon>Bacteroidota</taxon>
        <taxon>Sphingobacteriia</taxon>
        <taxon>Sphingobacteriales</taxon>
        <taxon>Sphingobacteriaceae</taxon>
        <taxon>Pedobacter</taxon>
    </lineage>
</organism>
<keyword evidence="7 12" id="KW-0547">Nucleotide-binding</keyword>
<dbReference type="GO" id="GO:0005737">
    <property type="term" value="C:cytoplasm"/>
    <property type="evidence" value="ECO:0007669"/>
    <property type="project" value="UniProtKB-SubCell"/>
</dbReference>
<dbReference type="PANTHER" id="PTHR46161">
    <property type="entry name" value="NUCLEOSIDE DIPHOSPHATE KINASE"/>
    <property type="match status" value="1"/>
</dbReference>
<dbReference type="PANTHER" id="PTHR46161:SF3">
    <property type="entry name" value="NUCLEOSIDE DIPHOSPHATE KINASE DDB_G0292928-RELATED"/>
    <property type="match status" value="1"/>
</dbReference>
<evidence type="ECO:0000256" key="9">
    <source>
        <dbReference type="ARBA" id="ARBA00022840"/>
    </source>
</evidence>
<dbReference type="RefSeq" id="WP_026904117.1">
    <property type="nucleotide sequence ID" value="NZ_WKJI01000003.1"/>
</dbReference>
<dbReference type="SUPFAM" id="SSF54919">
    <property type="entry name" value="Nucleoside diphosphate kinase, NDK"/>
    <property type="match status" value="1"/>
</dbReference>
<feature type="domain" description="Nucleoside diphosphate kinase-like" evidence="15">
    <location>
        <begin position="3"/>
        <end position="137"/>
    </location>
</feature>
<dbReference type="AlphaFoldDB" id="A0A7K0FRZ8"/>
<dbReference type="NCBIfam" id="NF011116">
    <property type="entry name" value="PRK14545.1"/>
    <property type="match status" value="1"/>
</dbReference>
<evidence type="ECO:0000256" key="7">
    <source>
        <dbReference type="ARBA" id="ARBA00022741"/>
    </source>
</evidence>
<reference evidence="16 17" key="1">
    <citation type="submission" date="2019-11" db="EMBL/GenBank/DDBJ databases">
        <authorList>
            <person name="Cheng Q."/>
            <person name="Yang Z."/>
        </authorList>
    </citation>
    <scope>NUCLEOTIDE SEQUENCE [LARGE SCALE GENOMIC DNA]</scope>
    <source>
        <strain evidence="16 17">HX-22-1</strain>
    </source>
</reference>
<keyword evidence="11 12" id="KW-0546">Nucleotide metabolism</keyword>
<evidence type="ECO:0000256" key="5">
    <source>
        <dbReference type="ARBA" id="ARBA00022679"/>
    </source>
</evidence>
<dbReference type="InterPro" id="IPR001564">
    <property type="entry name" value="Nucleoside_diP_kinase"/>
</dbReference>
<comment type="cofactor">
    <cofactor evidence="12">
        <name>Mg(2+)</name>
        <dbReference type="ChEBI" id="CHEBI:18420"/>
    </cofactor>
</comment>
<dbReference type="Proteomes" id="UP000462931">
    <property type="component" value="Unassembled WGS sequence"/>
</dbReference>
<comment type="function">
    <text evidence="12">Major role in the synthesis of nucleoside triphosphates other than ATP. The ATP gamma phosphate is transferred to the NDP beta phosphate via a ping-pong mechanism, using a phosphorylated active-site intermediate.</text>
</comment>
<feature type="binding site" evidence="12 13">
    <location>
        <position position="87"/>
    </location>
    <ligand>
        <name>ATP</name>
        <dbReference type="ChEBI" id="CHEBI:30616"/>
    </ligand>
</feature>
<dbReference type="GO" id="GO:0006183">
    <property type="term" value="P:GTP biosynthetic process"/>
    <property type="evidence" value="ECO:0007669"/>
    <property type="project" value="UniProtKB-UniRule"/>
</dbReference>
<keyword evidence="12" id="KW-0963">Cytoplasm</keyword>
<dbReference type="HAMAP" id="MF_00451">
    <property type="entry name" value="NDP_kinase"/>
    <property type="match status" value="1"/>
</dbReference>
<dbReference type="PRINTS" id="PR01243">
    <property type="entry name" value="NUCDPKINASE"/>
</dbReference>
<feature type="binding site" evidence="12 13">
    <location>
        <position position="11"/>
    </location>
    <ligand>
        <name>ATP</name>
        <dbReference type="ChEBI" id="CHEBI:30616"/>
    </ligand>
</feature>
<evidence type="ECO:0000256" key="14">
    <source>
        <dbReference type="RuleBase" id="RU004011"/>
    </source>
</evidence>
<evidence type="ECO:0000256" key="8">
    <source>
        <dbReference type="ARBA" id="ARBA00022777"/>
    </source>
</evidence>
<feature type="binding site" evidence="12 13">
    <location>
        <position position="93"/>
    </location>
    <ligand>
        <name>ATP</name>
        <dbReference type="ChEBI" id="CHEBI:30616"/>
    </ligand>
</feature>
<evidence type="ECO:0000256" key="10">
    <source>
        <dbReference type="ARBA" id="ARBA00022842"/>
    </source>
</evidence>
<evidence type="ECO:0000313" key="16">
    <source>
        <dbReference type="EMBL" id="MRX47857.1"/>
    </source>
</evidence>
<dbReference type="EMBL" id="WKJI01000003">
    <property type="protein sequence ID" value="MRX47857.1"/>
    <property type="molecule type" value="Genomic_DNA"/>
</dbReference>
<feature type="active site" description="Pros-phosphohistidine intermediate" evidence="12 13">
    <location>
        <position position="117"/>
    </location>
</feature>
<dbReference type="GO" id="GO:0006228">
    <property type="term" value="P:UTP biosynthetic process"/>
    <property type="evidence" value="ECO:0007669"/>
    <property type="project" value="UniProtKB-UniRule"/>
</dbReference>
<dbReference type="NCBIfam" id="NF001908">
    <property type="entry name" value="PRK00668.1"/>
    <property type="match status" value="1"/>
</dbReference>
<comment type="subcellular location">
    <subcellularLocation>
        <location evidence="12">Cytoplasm</location>
    </subcellularLocation>
</comment>
<feature type="binding site" evidence="12 13">
    <location>
        <position position="114"/>
    </location>
    <ligand>
        <name>ATP</name>
        <dbReference type="ChEBI" id="CHEBI:30616"/>
    </ligand>
</feature>
<dbReference type="Pfam" id="PF00334">
    <property type="entry name" value="NDK"/>
    <property type="match status" value="1"/>
</dbReference>
<keyword evidence="5 12" id="KW-0808">Transferase</keyword>
<sequence>MATNRTFTMIKPDAVANGHIGAILNDITSAGFKIIAMKYTRLSEELAGKFYEIHKERPFYKDLVDFMSSGPIVAAILEKDNAVEDFRKLIGATDPTKAEPGTIRNKYAKSIDANAVHGSDSDDNALIEGNFFFNASERF</sequence>
<comment type="subunit">
    <text evidence="12">Homotetramer.</text>
</comment>
<feature type="binding site" evidence="12 13">
    <location>
        <position position="104"/>
    </location>
    <ligand>
        <name>ATP</name>
        <dbReference type="ChEBI" id="CHEBI:30616"/>
    </ligand>
</feature>
<feature type="binding site" evidence="12 13">
    <location>
        <position position="59"/>
    </location>
    <ligand>
        <name>ATP</name>
        <dbReference type="ChEBI" id="CHEBI:30616"/>
    </ligand>
</feature>
<dbReference type="CDD" id="cd04413">
    <property type="entry name" value="NDPk_I"/>
    <property type="match status" value="1"/>
</dbReference>
<evidence type="ECO:0000256" key="6">
    <source>
        <dbReference type="ARBA" id="ARBA00022723"/>
    </source>
</evidence>
<dbReference type="SMART" id="SM00562">
    <property type="entry name" value="NDK"/>
    <property type="match status" value="1"/>
</dbReference>
<evidence type="ECO:0000256" key="11">
    <source>
        <dbReference type="ARBA" id="ARBA00023080"/>
    </source>
</evidence>
<evidence type="ECO:0000259" key="15">
    <source>
        <dbReference type="SMART" id="SM00562"/>
    </source>
</evidence>
<keyword evidence="9 12" id="KW-0067">ATP-binding</keyword>
<evidence type="ECO:0000256" key="13">
    <source>
        <dbReference type="PROSITE-ProRule" id="PRU00706"/>
    </source>
</evidence>
<evidence type="ECO:0000256" key="12">
    <source>
        <dbReference type="HAMAP-Rule" id="MF_00451"/>
    </source>
</evidence>
<keyword evidence="8 12" id="KW-0418">Kinase</keyword>
<evidence type="ECO:0000256" key="1">
    <source>
        <dbReference type="ARBA" id="ARBA00008142"/>
    </source>
</evidence>
<dbReference type="PROSITE" id="PS51374">
    <property type="entry name" value="NDPK_LIKE"/>
    <property type="match status" value="1"/>
</dbReference>
<comment type="catalytic activity">
    <reaction evidence="12">
        <text>a ribonucleoside 5'-diphosphate + ATP = a ribonucleoside 5'-triphosphate + ADP</text>
        <dbReference type="Rhea" id="RHEA:18113"/>
        <dbReference type="ChEBI" id="CHEBI:30616"/>
        <dbReference type="ChEBI" id="CHEBI:57930"/>
        <dbReference type="ChEBI" id="CHEBI:61557"/>
        <dbReference type="ChEBI" id="CHEBI:456216"/>
        <dbReference type="EC" id="2.7.4.6"/>
    </reaction>
</comment>
<evidence type="ECO:0000256" key="3">
    <source>
        <dbReference type="ARBA" id="ARBA00017632"/>
    </source>
</evidence>
<dbReference type="Gene3D" id="3.30.70.141">
    <property type="entry name" value="Nucleoside diphosphate kinase-like domain"/>
    <property type="match status" value="1"/>
</dbReference>
<evidence type="ECO:0000256" key="2">
    <source>
        <dbReference type="ARBA" id="ARBA00012966"/>
    </source>
</evidence>
<dbReference type="FunFam" id="3.30.70.141:FF:000003">
    <property type="entry name" value="Nucleoside diphosphate kinase"/>
    <property type="match status" value="1"/>
</dbReference>